<dbReference type="GeneID" id="14295711"/>
<evidence type="ECO:0000256" key="1">
    <source>
        <dbReference type="SAM" id="MobiDB-lite"/>
    </source>
</evidence>
<name>I7K3A5_BPPR1</name>
<keyword evidence="3" id="KW-1185">Reference proteome</keyword>
<accession>I7K3A5</accession>
<proteinExistence type="predicted"/>
<evidence type="ECO:0000313" key="2">
    <source>
        <dbReference type="EMBL" id="CCI88801.1"/>
    </source>
</evidence>
<dbReference type="KEGG" id="vg:14295711"/>
<feature type="region of interest" description="Disordered" evidence="1">
    <location>
        <begin position="61"/>
        <end position="85"/>
    </location>
</feature>
<organismHost>
    <name type="scientific">Yersinia enterocolitica</name>
    <dbReference type="NCBI Taxonomy" id="630"/>
</organismHost>
<organism evidence="2 3">
    <name type="scientific">Yersinia phage phiR1-RT</name>
    <dbReference type="NCBI Taxonomy" id="1206558"/>
    <lineage>
        <taxon>Viruses</taxon>
        <taxon>Duplodnaviria</taxon>
        <taxon>Heunggongvirae</taxon>
        <taxon>Uroviricota</taxon>
        <taxon>Caudoviricetes</taxon>
        <taxon>Pantevenvirales</taxon>
        <taxon>Straboviridae</taxon>
        <taxon>Tevenvirinae</taxon>
        <taxon>Tegunavirus</taxon>
        <taxon>Tegunavirus r1rt</taxon>
    </lineage>
</organism>
<gene>
    <name evidence="2" type="primary">g227</name>
    <name evidence="2" type="ORF">BN80_231</name>
</gene>
<dbReference type="EMBL" id="HE956709">
    <property type="protein sequence ID" value="CCI88801.1"/>
    <property type="molecule type" value="Genomic_DNA"/>
</dbReference>
<sequence>MNKLTVWLLLTIAASAIAISVMSKNIASLKSDLTEIKGTVETQSKQIDQLATDFKGLQKIDEDRKGSRETRDKSDIKMRKDSSRESVVAKKPKLVEKQINTSFDVFAKELQEVSK</sequence>
<dbReference type="OrthoDB" id="18018at10239"/>
<protein>
    <submittedName>
        <fullName evidence="2">PseT.3 conserved hypothetical predicted membrane protein</fullName>
    </submittedName>
</protein>
<evidence type="ECO:0000313" key="3">
    <source>
        <dbReference type="Proteomes" id="UP000002909"/>
    </source>
</evidence>
<dbReference type="RefSeq" id="YP_007236060.1">
    <property type="nucleotide sequence ID" value="NC_019909.1"/>
</dbReference>
<reference evidence="2 3" key="1">
    <citation type="submission" date="2012-06" db="EMBL/GenBank/DDBJ databases">
        <title>Genomic characterization of five bacteriophages specific for Yersinia species.</title>
        <authorList>
            <person name="Skurnik M."/>
            <person name="Nawaz A."/>
            <person name="Happonen L."/>
            <person name="Butcher S."/>
            <person name="Mattinen L."/>
        </authorList>
    </citation>
    <scope>NUCLEOTIDE SEQUENCE [LARGE SCALE GENOMIC DNA]</scope>
</reference>
<dbReference type="Proteomes" id="UP000002909">
    <property type="component" value="Segment"/>
</dbReference>